<accession>A0AAD5BKP6</accession>
<dbReference type="Proteomes" id="UP001206925">
    <property type="component" value="Unassembled WGS sequence"/>
</dbReference>
<protein>
    <submittedName>
        <fullName evidence="1">Uncharacterized protein</fullName>
    </submittedName>
</protein>
<proteinExistence type="predicted"/>
<name>A0AAD5BKP6_AMBAR</name>
<feature type="non-terminal residue" evidence="1">
    <location>
        <position position="90"/>
    </location>
</feature>
<organism evidence="1 2">
    <name type="scientific">Ambrosia artemisiifolia</name>
    <name type="common">Common ragweed</name>
    <dbReference type="NCBI Taxonomy" id="4212"/>
    <lineage>
        <taxon>Eukaryota</taxon>
        <taxon>Viridiplantae</taxon>
        <taxon>Streptophyta</taxon>
        <taxon>Embryophyta</taxon>
        <taxon>Tracheophyta</taxon>
        <taxon>Spermatophyta</taxon>
        <taxon>Magnoliopsida</taxon>
        <taxon>eudicotyledons</taxon>
        <taxon>Gunneridae</taxon>
        <taxon>Pentapetalae</taxon>
        <taxon>asterids</taxon>
        <taxon>campanulids</taxon>
        <taxon>Asterales</taxon>
        <taxon>Asteraceae</taxon>
        <taxon>Asteroideae</taxon>
        <taxon>Heliantheae alliance</taxon>
        <taxon>Heliantheae</taxon>
        <taxon>Ambrosia</taxon>
    </lineage>
</organism>
<keyword evidence="2" id="KW-1185">Reference proteome</keyword>
<reference evidence="1" key="1">
    <citation type="submission" date="2022-06" db="EMBL/GenBank/DDBJ databases">
        <title>Uncovering the hologenomic basis of an extraordinary plant invasion.</title>
        <authorList>
            <person name="Bieker V.C."/>
            <person name="Martin M.D."/>
            <person name="Gilbert T."/>
            <person name="Hodgins K."/>
            <person name="Battlay P."/>
            <person name="Petersen B."/>
            <person name="Wilson J."/>
        </authorList>
    </citation>
    <scope>NUCLEOTIDE SEQUENCE</scope>
    <source>
        <strain evidence="1">AA19_3_7</strain>
        <tissue evidence="1">Leaf</tissue>
    </source>
</reference>
<sequence length="90" mass="9724">ADPRSHTQTGTKLPLTTHVTSYTKSDGVITGKSQENGSYLLSGSACATATIFTSPFTLTTIEQIQSSFPKVRHERLGWTPSTLTSLFYGI</sequence>
<gene>
    <name evidence="1" type="ORF">M8C21_019158</name>
</gene>
<dbReference type="EMBL" id="JAMZMK010012076">
    <property type="protein sequence ID" value="KAI7725060.1"/>
    <property type="molecule type" value="Genomic_DNA"/>
</dbReference>
<evidence type="ECO:0000313" key="2">
    <source>
        <dbReference type="Proteomes" id="UP001206925"/>
    </source>
</evidence>
<comment type="caution">
    <text evidence="1">The sequence shown here is derived from an EMBL/GenBank/DDBJ whole genome shotgun (WGS) entry which is preliminary data.</text>
</comment>
<dbReference type="AlphaFoldDB" id="A0AAD5BKP6"/>
<evidence type="ECO:0000313" key="1">
    <source>
        <dbReference type="EMBL" id="KAI7725060.1"/>
    </source>
</evidence>